<dbReference type="PANTHER" id="PTHR15955:SF8">
    <property type="entry name" value="RWD DOMAIN-CONTAINING PROTEIN 2B-RELATED"/>
    <property type="match status" value="1"/>
</dbReference>
<dbReference type="InterPro" id="IPR059181">
    <property type="entry name" value="RWDD2A-B_C"/>
</dbReference>
<dbReference type="OrthoDB" id="432412at2759"/>
<keyword evidence="2" id="KW-1185">Reference proteome</keyword>
<reference evidence="1" key="2">
    <citation type="journal article" date="2022" name="Elife">
        <title>Obligate sexual reproduction of a homothallic fungus closely related to the Cryptococcus pathogenic species complex.</title>
        <authorList>
            <person name="Passer A.R."/>
            <person name="Clancey S.A."/>
            <person name="Shea T."/>
            <person name="David-Palma M."/>
            <person name="Averette A.F."/>
            <person name="Boekhout T."/>
            <person name="Porcel B.M."/>
            <person name="Nowrousian M."/>
            <person name="Cuomo C.A."/>
            <person name="Sun S."/>
            <person name="Heitman J."/>
            <person name="Coelho M.A."/>
        </authorList>
    </citation>
    <scope>NUCLEOTIDE SEQUENCE</scope>
    <source>
        <strain evidence="1">CBS 7841</strain>
    </source>
</reference>
<evidence type="ECO:0000313" key="1">
    <source>
        <dbReference type="EMBL" id="WVN90626.1"/>
    </source>
</evidence>
<proteinExistence type="predicted"/>
<protein>
    <submittedName>
        <fullName evidence="1">Uncharacterized protein</fullName>
    </submittedName>
</protein>
<organism evidence="1 2">
    <name type="scientific">Cryptococcus depauperatus CBS 7841</name>
    <dbReference type="NCBI Taxonomy" id="1295531"/>
    <lineage>
        <taxon>Eukaryota</taxon>
        <taxon>Fungi</taxon>
        <taxon>Dikarya</taxon>
        <taxon>Basidiomycota</taxon>
        <taxon>Agaricomycotina</taxon>
        <taxon>Tremellomycetes</taxon>
        <taxon>Tremellales</taxon>
        <taxon>Cryptococcaceae</taxon>
        <taxon>Cryptococcus</taxon>
    </lineage>
</organism>
<dbReference type="CDD" id="cd24163">
    <property type="entry name" value="RWDD2_C"/>
    <property type="match status" value="1"/>
</dbReference>
<dbReference type="InterPro" id="IPR017359">
    <property type="entry name" value="Phi-like"/>
</dbReference>
<dbReference type="Proteomes" id="UP000094043">
    <property type="component" value="Chromosome 7"/>
</dbReference>
<name>A0A1E3IAH7_9TREE</name>
<dbReference type="EMBL" id="CP143790">
    <property type="protein sequence ID" value="WVN90626.1"/>
    <property type="molecule type" value="Genomic_DNA"/>
</dbReference>
<reference evidence="1" key="3">
    <citation type="submission" date="2024-01" db="EMBL/GenBank/DDBJ databases">
        <authorList>
            <person name="Coelho M.A."/>
            <person name="David-Palma M."/>
            <person name="Shea T."/>
            <person name="Sun S."/>
            <person name="Cuomo C.A."/>
            <person name="Heitman J."/>
        </authorList>
    </citation>
    <scope>NUCLEOTIDE SEQUENCE</scope>
    <source>
        <strain evidence="1">CBS 7841</strain>
    </source>
</reference>
<dbReference type="KEGG" id="cdep:91090076"/>
<reference evidence="1" key="1">
    <citation type="submission" date="2016-06" db="EMBL/GenBank/DDBJ databases">
        <authorList>
            <person name="Cuomo C."/>
            <person name="Litvintseva A."/>
            <person name="Heitman J."/>
            <person name="Chen Y."/>
            <person name="Sun S."/>
            <person name="Springer D."/>
            <person name="Dromer F."/>
            <person name="Young S."/>
            <person name="Zeng Q."/>
            <person name="Chapman S."/>
            <person name="Gujja S."/>
            <person name="Saif S."/>
            <person name="Birren B."/>
        </authorList>
    </citation>
    <scope>NUCLEOTIDE SEQUENCE</scope>
    <source>
        <strain evidence="1">CBS 7841</strain>
    </source>
</reference>
<dbReference type="GeneID" id="91090076"/>
<dbReference type="PANTHER" id="PTHR15955">
    <property type="entry name" value="RWD DOMAIN CONTAINING PROTEIN 2"/>
    <property type="match status" value="1"/>
</dbReference>
<dbReference type="RefSeq" id="XP_066071326.1">
    <property type="nucleotide sequence ID" value="XM_066215229.1"/>
</dbReference>
<dbReference type="AlphaFoldDB" id="A0A1E3IAH7"/>
<evidence type="ECO:0000313" key="2">
    <source>
        <dbReference type="Proteomes" id="UP000094043"/>
    </source>
</evidence>
<gene>
    <name evidence="1" type="ORF">L203_105867</name>
</gene>
<dbReference type="VEuPathDB" id="FungiDB:L203_05021"/>
<accession>A0A1E3IAH7</accession>
<sequence length="265" mass="29659">MALQHDLATELELISSSLLPAETLHLPQPGAWPQLYSITSTDSNLSLAIAVNERYMGKKDVKIEVKGDVGREEASKWEQWISERMREWDEDEEYPLYQILTAHFLPLLTPKPIPPPSPEIPPKLEETSIPFHALLISHHLISPTKRKNLIALSSSFSLVGFSKIGHPGILYAIGDQRDLEEWTREVKSWNWLALRVRLPPCPIPEEEGNLSSKGQENGARGGKGRGKWIEVEKIGQALEWLRDRGGEGRVKLLVDMGVGGAIGRT</sequence>